<reference evidence="12" key="1">
    <citation type="submission" date="2023-01" db="EMBL/GenBank/DDBJ databases">
        <title>The diversity of Class Acidimicrobiia in South China Sea sediment environments and the proposal of Iamia marina sp. nov., a novel species of the genus Iamia.</title>
        <authorList>
            <person name="He Y."/>
            <person name="Tian X."/>
        </authorList>
    </citation>
    <scope>NUCLEOTIDE SEQUENCE</scope>
    <source>
        <strain evidence="12">DSM 19957</strain>
    </source>
</reference>
<keyword evidence="7 11" id="KW-0808">Transferase</keyword>
<evidence type="ECO:0000313" key="13">
    <source>
        <dbReference type="Proteomes" id="UP001216390"/>
    </source>
</evidence>
<dbReference type="NCBIfam" id="NF002881">
    <property type="entry name" value="PRK03343.1"/>
    <property type="match status" value="1"/>
</dbReference>
<comment type="similarity">
    <text evidence="4 11">Belongs to the transaldolase family. Type 2 subfamily.</text>
</comment>
<dbReference type="EMBL" id="CP116942">
    <property type="protein sequence ID" value="WCO69184.1"/>
    <property type="molecule type" value="Genomic_DNA"/>
</dbReference>
<dbReference type="EC" id="2.2.1.2" evidence="5 11"/>
<dbReference type="Gene3D" id="3.20.20.70">
    <property type="entry name" value="Aldolase class I"/>
    <property type="match status" value="1"/>
</dbReference>
<evidence type="ECO:0000256" key="2">
    <source>
        <dbReference type="ARBA" id="ARBA00004496"/>
    </source>
</evidence>
<dbReference type="InterPro" id="IPR013785">
    <property type="entry name" value="Aldolase_TIM"/>
</dbReference>
<proteinExistence type="inferred from homology"/>
<name>A0AAE9Y918_9ACTN</name>
<dbReference type="InterPro" id="IPR004732">
    <property type="entry name" value="Transaldolase_2"/>
</dbReference>
<dbReference type="InterPro" id="IPR001585">
    <property type="entry name" value="TAL/FSA"/>
</dbReference>
<dbReference type="KEGG" id="ima:PO878_10665"/>
<dbReference type="GO" id="GO:0006098">
    <property type="term" value="P:pentose-phosphate shunt"/>
    <property type="evidence" value="ECO:0007669"/>
    <property type="project" value="UniProtKB-UniRule"/>
</dbReference>
<dbReference type="GO" id="GO:0004801">
    <property type="term" value="F:transaldolase activity"/>
    <property type="evidence" value="ECO:0007669"/>
    <property type="project" value="UniProtKB-UniRule"/>
</dbReference>
<dbReference type="PANTHER" id="PTHR10683:SF31">
    <property type="entry name" value="TRANSALDOLASE"/>
    <property type="match status" value="1"/>
</dbReference>
<organism evidence="12 13">
    <name type="scientific">Iamia majanohamensis</name>
    <dbReference type="NCBI Taxonomy" id="467976"/>
    <lineage>
        <taxon>Bacteria</taxon>
        <taxon>Bacillati</taxon>
        <taxon>Actinomycetota</taxon>
        <taxon>Acidimicrobiia</taxon>
        <taxon>Acidimicrobiales</taxon>
        <taxon>Iamiaceae</taxon>
        <taxon>Iamia</taxon>
    </lineage>
</organism>
<dbReference type="SUPFAM" id="SSF51569">
    <property type="entry name" value="Aldolase"/>
    <property type="match status" value="1"/>
</dbReference>
<dbReference type="PROSITE" id="PS01054">
    <property type="entry name" value="TRANSALDOLASE_1"/>
    <property type="match status" value="1"/>
</dbReference>
<keyword evidence="8 11" id="KW-0570">Pentose shunt</keyword>
<evidence type="ECO:0000256" key="1">
    <source>
        <dbReference type="ARBA" id="ARBA00003518"/>
    </source>
</evidence>
<comment type="function">
    <text evidence="1 11">Transaldolase is important for the balance of metabolites in the pentose-phosphate pathway.</text>
</comment>
<dbReference type="PANTHER" id="PTHR10683">
    <property type="entry name" value="TRANSALDOLASE"/>
    <property type="match status" value="1"/>
</dbReference>
<evidence type="ECO:0000256" key="4">
    <source>
        <dbReference type="ARBA" id="ARBA00008426"/>
    </source>
</evidence>
<dbReference type="InterPro" id="IPR018225">
    <property type="entry name" value="Transaldolase_AS"/>
</dbReference>
<dbReference type="AlphaFoldDB" id="A0AAE9Y918"/>
<protein>
    <recommendedName>
        <fullName evidence="5 11">Transaldolase</fullName>
        <ecNumber evidence="5 11">2.2.1.2</ecNumber>
    </recommendedName>
</protein>
<dbReference type="Pfam" id="PF00923">
    <property type="entry name" value="TAL_FSA"/>
    <property type="match status" value="1"/>
</dbReference>
<keyword evidence="6 11" id="KW-0963">Cytoplasm</keyword>
<evidence type="ECO:0000313" key="12">
    <source>
        <dbReference type="EMBL" id="WCO69184.1"/>
    </source>
</evidence>
<dbReference type="RefSeq" id="WP_272738697.1">
    <property type="nucleotide sequence ID" value="NZ_CP116942.1"/>
</dbReference>
<comment type="subcellular location">
    <subcellularLocation>
        <location evidence="2 11">Cytoplasm</location>
    </subcellularLocation>
</comment>
<evidence type="ECO:0000256" key="6">
    <source>
        <dbReference type="ARBA" id="ARBA00022490"/>
    </source>
</evidence>
<dbReference type="PIRSF" id="PIRSF036915">
    <property type="entry name" value="Trnald_Bac_Plnt"/>
    <property type="match status" value="1"/>
</dbReference>
<evidence type="ECO:0000256" key="7">
    <source>
        <dbReference type="ARBA" id="ARBA00022679"/>
    </source>
</evidence>
<dbReference type="HAMAP" id="MF_00493">
    <property type="entry name" value="Transaldolase_2"/>
    <property type="match status" value="1"/>
</dbReference>
<evidence type="ECO:0000256" key="9">
    <source>
        <dbReference type="ARBA" id="ARBA00023270"/>
    </source>
</evidence>
<dbReference type="PROSITE" id="PS00958">
    <property type="entry name" value="TRANSALDOLASE_2"/>
    <property type="match status" value="1"/>
</dbReference>
<evidence type="ECO:0000256" key="10">
    <source>
        <dbReference type="ARBA" id="ARBA00048810"/>
    </source>
</evidence>
<evidence type="ECO:0000256" key="8">
    <source>
        <dbReference type="ARBA" id="ARBA00023126"/>
    </source>
</evidence>
<comment type="catalytic activity">
    <reaction evidence="10 11">
        <text>D-sedoheptulose 7-phosphate + D-glyceraldehyde 3-phosphate = D-erythrose 4-phosphate + beta-D-fructose 6-phosphate</text>
        <dbReference type="Rhea" id="RHEA:17053"/>
        <dbReference type="ChEBI" id="CHEBI:16897"/>
        <dbReference type="ChEBI" id="CHEBI:57483"/>
        <dbReference type="ChEBI" id="CHEBI:57634"/>
        <dbReference type="ChEBI" id="CHEBI:59776"/>
        <dbReference type="EC" id="2.2.1.2"/>
    </reaction>
</comment>
<evidence type="ECO:0000256" key="5">
    <source>
        <dbReference type="ARBA" id="ARBA00013151"/>
    </source>
</evidence>
<keyword evidence="9 11" id="KW-0704">Schiff base</keyword>
<evidence type="ECO:0000256" key="11">
    <source>
        <dbReference type="HAMAP-Rule" id="MF_00493"/>
    </source>
</evidence>
<dbReference type="NCBIfam" id="TIGR00876">
    <property type="entry name" value="tal_mycobact"/>
    <property type="match status" value="1"/>
</dbReference>
<gene>
    <name evidence="11 12" type="primary">tal</name>
    <name evidence="12" type="ORF">PO878_10665</name>
</gene>
<dbReference type="GO" id="GO:0005975">
    <property type="term" value="P:carbohydrate metabolic process"/>
    <property type="evidence" value="ECO:0007669"/>
    <property type="project" value="InterPro"/>
</dbReference>
<dbReference type="CDD" id="cd00955">
    <property type="entry name" value="Transaldolase_like"/>
    <property type="match status" value="1"/>
</dbReference>
<sequence>MTRLHELHDDQGQSPWLDNLRRSWIQGGDLADWVDRGVRGITSNPSIFQKAIAGSADYDDQFASCLDAGMSVEDTYWDLVVTDIEGALAVLRPVYDASGGGDGFVSVEVAPSLARDTEGTARAALDLHQRIAEPNLYVKIPGTAEGLPAIQKVIAQGHSVNVTLLFSLSRYGEVIEAHQAGLEELVASGASAEEVARVSSVASFFVSRVDAEVDRRLEVIGTEAATALKGRAAVANARLAYRLFRERYAGPRWEALAAAGAQVQRPLWASTSTKDPSYPDTLYVDSLIGPDTVNTLPDATLEAFLDHGTVARTVDTADDEALRTLDELADVGVDLDDVTQLLEKEGVEAFEASYDDLLSTLGEKAEALRPGSDG</sequence>
<dbReference type="GO" id="GO:0005737">
    <property type="term" value="C:cytoplasm"/>
    <property type="evidence" value="ECO:0007669"/>
    <property type="project" value="UniProtKB-SubCell"/>
</dbReference>
<accession>A0AAE9Y918</accession>
<keyword evidence="13" id="KW-1185">Reference proteome</keyword>
<dbReference type="Proteomes" id="UP001216390">
    <property type="component" value="Chromosome"/>
</dbReference>
<feature type="active site" description="Schiff-base intermediate with substrate" evidence="11">
    <location>
        <position position="139"/>
    </location>
</feature>
<evidence type="ECO:0000256" key="3">
    <source>
        <dbReference type="ARBA" id="ARBA00004857"/>
    </source>
</evidence>
<comment type="pathway">
    <text evidence="3 11">Carbohydrate degradation; pentose phosphate pathway; D-glyceraldehyde 3-phosphate and beta-D-fructose 6-phosphate from D-ribose 5-phosphate and D-xylulose 5-phosphate (non-oxidative stage): step 2/3.</text>
</comment>